<comment type="catalytic activity">
    <reaction evidence="12">
        <text>GTP + H2O = GDP + phosphate + H(+)</text>
        <dbReference type="Rhea" id="RHEA:19669"/>
        <dbReference type="ChEBI" id="CHEBI:15377"/>
        <dbReference type="ChEBI" id="CHEBI:15378"/>
        <dbReference type="ChEBI" id="CHEBI:37565"/>
        <dbReference type="ChEBI" id="CHEBI:43474"/>
        <dbReference type="ChEBI" id="CHEBI:58189"/>
    </reaction>
</comment>
<feature type="domain" description="MH1" evidence="16">
    <location>
        <begin position="12"/>
        <end position="136"/>
    </location>
</feature>
<evidence type="ECO:0000256" key="2">
    <source>
        <dbReference type="ARBA" id="ARBA00005545"/>
    </source>
</evidence>
<comment type="subcellular location">
    <subcellularLocation>
        <location evidence="1">Nucleus</location>
    </subcellularLocation>
</comment>
<dbReference type="Gene3D" id="3.90.520.10">
    <property type="entry name" value="SMAD MH1 domain"/>
    <property type="match status" value="1"/>
</dbReference>
<name>A0A6A4SUY8_SCOMX</name>
<evidence type="ECO:0000256" key="6">
    <source>
        <dbReference type="ARBA" id="ARBA00022801"/>
    </source>
</evidence>
<evidence type="ECO:0000256" key="14">
    <source>
        <dbReference type="ARBA" id="ARBA00062796"/>
    </source>
</evidence>
<dbReference type="GO" id="GO:0005667">
    <property type="term" value="C:transcription regulator complex"/>
    <property type="evidence" value="ECO:0007669"/>
    <property type="project" value="InterPro"/>
</dbReference>
<evidence type="ECO:0000256" key="3">
    <source>
        <dbReference type="ARBA" id="ARBA00009625"/>
    </source>
</evidence>
<keyword evidence="9" id="KW-0342">GTP-binding</keyword>
<keyword evidence="11" id="KW-0539">Nucleus</keyword>
<feature type="domain" description="MH2" evidence="17">
    <location>
        <begin position="273"/>
        <end position="459"/>
    </location>
</feature>
<reference evidence="18 19" key="1">
    <citation type="submission" date="2019-06" db="EMBL/GenBank/DDBJ databases">
        <title>Draft genomes of female and male turbot (Scophthalmus maximus).</title>
        <authorList>
            <person name="Xu H."/>
            <person name="Xu X.-W."/>
            <person name="Shao C."/>
            <person name="Chen S."/>
        </authorList>
    </citation>
    <scope>NUCLEOTIDE SEQUENCE [LARGE SCALE GENOMIC DNA]</scope>
    <source>
        <strain evidence="18">Ysfricsl-2016a</strain>
        <tissue evidence="18">Blood</tissue>
    </source>
</reference>
<dbReference type="InterPro" id="IPR036578">
    <property type="entry name" value="SMAD_MH1_sf"/>
</dbReference>
<dbReference type="AlphaFoldDB" id="A0A6A4SUY8"/>
<dbReference type="Pfam" id="PF03308">
    <property type="entry name" value="MeaB"/>
    <property type="match status" value="1"/>
</dbReference>
<organism evidence="18 19">
    <name type="scientific">Scophthalmus maximus</name>
    <name type="common">Turbot</name>
    <name type="synonym">Psetta maxima</name>
    <dbReference type="NCBI Taxonomy" id="52904"/>
    <lineage>
        <taxon>Eukaryota</taxon>
        <taxon>Metazoa</taxon>
        <taxon>Chordata</taxon>
        <taxon>Craniata</taxon>
        <taxon>Vertebrata</taxon>
        <taxon>Euteleostomi</taxon>
        <taxon>Actinopterygii</taxon>
        <taxon>Neopterygii</taxon>
        <taxon>Teleostei</taxon>
        <taxon>Neoteleostei</taxon>
        <taxon>Acanthomorphata</taxon>
        <taxon>Carangaria</taxon>
        <taxon>Pleuronectiformes</taxon>
        <taxon>Pleuronectoidei</taxon>
        <taxon>Scophthalmidae</taxon>
        <taxon>Scophthalmus</taxon>
    </lineage>
</organism>
<dbReference type="Gene3D" id="3.40.50.300">
    <property type="entry name" value="P-loop containing nucleotide triphosphate hydrolases"/>
    <property type="match status" value="1"/>
</dbReference>
<dbReference type="PANTHER" id="PTHR23408:SF3">
    <property type="entry name" value="METHYLMALONIC ACIDURIA TYPE A PROTEIN, MITOCHONDRIAL"/>
    <property type="match status" value="1"/>
</dbReference>
<feature type="region of interest" description="Disordered" evidence="15">
    <location>
        <begin position="179"/>
        <end position="244"/>
    </location>
</feature>
<evidence type="ECO:0000256" key="15">
    <source>
        <dbReference type="SAM" id="MobiDB-lite"/>
    </source>
</evidence>
<dbReference type="PANTHER" id="PTHR23408">
    <property type="entry name" value="METHYLMALONYL-COA MUTASE"/>
    <property type="match status" value="1"/>
</dbReference>
<dbReference type="FunFam" id="3.40.50.300:FF:000647">
    <property type="entry name" value="Methylmalonic aciduria type A homolog, mitochondrial"/>
    <property type="match status" value="1"/>
</dbReference>
<evidence type="ECO:0000256" key="10">
    <source>
        <dbReference type="ARBA" id="ARBA00023163"/>
    </source>
</evidence>
<accession>A0A6A4SUY8</accession>
<dbReference type="SMART" id="SM00524">
    <property type="entry name" value="DWB"/>
    <property type="match status" value="1"/>
</dbReference>
<dbReference type="InterPro" id="IPR001132">
    <property type="entry name" value="SMAD_dom_Dwarfin-type"/>
</dbReference>
<evidence type="ECO:0000256" key="8">
    <source>
        <dbReference type="ARBA" id="ARBA00023015"/>
    </source>
</evidence>
<comment type="function">
    <text evidence="13">GTPase, binds and hydrolyzes GTP. Involved in intracellular vitamin B12 metabolism, mediates the transport of cobalamin (Cbl) into mitochondria for the final steps of adenosylcobalamin (AdoCbl) synthesis. Functions as a G-protein chaperone that assists AdoCbl cofactor delivery from MMAB to the methylmalonyl-CoA mutase (MMUT). Plays a dual role as both a protectase and a reactivase for MMUT. Protects MMUT from progressive inactivation by oxidation by decreasing the rate of the formation of the oxidized inactive cofactor hydroxocobalamin (OH2Cbl). Additionally acts a reactivase by promoting the replacement of OH2Cbl by the active cofactor AdoCbl, restoring the activity of MMUT in the presence and hydrolysis of GTP.</text>
</comment>
<dbReference type="GO" id="GO:0005525">
    <property type="term" value="F:GTP binding"/>
    <property type="evidence" value="ECO:0007669"/>
    <property type="project" value="UniProtKB-KW"/>
</dbReference>
<dbReference type="Gene3D" id="1.10.287.130">
    <property type="match status" value="1"/>
</dbReference>
<dbReference type="GO" id="GO:0006355">
    <property type="term" value="P:regulation of DNA-templated transcription"/>
    <property type="evidence" value="ECO:0007669"/>
    <property type="project" value="InterPro"/>
</dbReference>
<evidence type="ECO:0000256" key="11">
    <source>
        <dbReference type="ARBA" id="ARBA00023242"/>
    </source>
</evidence>
<dbReference type="SUPFAM" id="SSF56366">
    <property type="entry name" value="SMAD MH1 domain"/>
    <property type="match status" value="1"/>
</dbReference>
<evidence type="ECO:0000256" key="5">
    <source>
        <dbReference type="ARBA" id="ARBA00022741"/>
    </source>
</evidence>
<feature type="compositionally biased region" description="Low complexity" evidence="15">
    <location>
        <begin position="188"/>
        <end position="217"/>
    </location>
</feature>
<protein>
    <submittedName>
        <fullName evidence="18">Uncharacterized protein</fullName>
    </submittedName>
</protein>
<dbReference type="Proteomes" id="UP000438429">
    <property type="component" value="Unassembled WGS sequence"/>
</dbReference>
<dbReference type="InterPro" id="IPR005129">
    <property type="entry name" value="GTPase_ArgK"/>
</dbReference>
<keyword evidence="5" id="KW-0547">Nucleotide-binding</keyword>
<comment type="similarity">
    <text evidence="3">Belongs to the SIMIBI class G3E GTPase family. ArgK/MeaB subfamily.</text>
</comment>
<dbReference type="InterPro" id="IPR027417">
    <property type="entry name" value="P-loop_NTPase"/>
</dbReference>
<dbReference type="Pfam" id="PF03166">
    <property type="entry name" value="MH2"/>
    <property type="match status" value="1"/>
</dbReference>
<evidence type="ECO:0000259" key="17">
    <source>
        <dbReference type="PROSITE" id="PS51076"/>
    </source>
</evidence>
<gene>
    <name evidence="18" type="ORF">F2P81_010141</name>
</gene>
<dbReference type="InterPro" id="IPR003619">
    <property type="entry name" value="MAD_homology1_Dwarfin-type"/>
</dbReference>
<sequence length="829" mass="91547">MNVTSLFSFTGPAVKQLLGWKQGDEEEKWAEKAVEALVKKLKKKKGAMEELERALSSPGQPSNCVTIPRSLDGRLQVSHRKGLPHVIYCRVWRWPDLQSHHELKALECCEYPFGSKQKDVCINPYHYKRVDSPVLPPVLVPRNSEFNAKHTMLPRFRNPLQQNEPHMPQNATFPESFAQANTMPFPHSPGNSYPSSPGSGSSATFPHSPSSSEPGSPFQMPETPPPAYVPPEEQITQDCPQPMDTNLLAPPLPLESNNRADVQPVAYEEPKHWCSIVYYELNNRVGEAFQASSTSVLVDGFTDPSNNCNRFCLGLLSNVNRNSTIENTRRHIGKGVHLYYVGGEVYAECLSDSSIFVQSRNCNFHHGFHPTTVCKIPSGCSLKIFNNQEFAELLAQSVNHGFEAVYELTKMCTIRMSFVKMPHICHSTGRSGLSLLRFIHRRVSTGSHHPPRSHQSTITTTLGHSCQHGRRVSTAALSQQRQQHMRDLSGPEQRLLTKLYEGLVGGQRASLAESITLVETQHPRKKELAQVLLQRVLAQRTVQEGRNGGKPVAFRVGLSGPPGAGKSSFIEVVGKMLTGRGHKVSVLAVDPSSCTTGGSLMGDKTRMTELSRDMNAFIRPSPTSGTLGGVTRTTNEAIVLCEGAGYDIVLVETVGVGQSEFAVADMVDMFVLLIPPAGGDELQGIKRGIIERADLVVVTKSDGDLLVPARRIQTEYTSALKLLRRQSKSWNPKVVRASSHTGEGIPEVWAELESYRDAMLASGELQGRRRAQQKVWMWSLIQENVLRHFQNHPSVREALPHLEERVTNGAISPGLAADLLLKDFASPSS</sequence>
<dbReference type="PROSITE" id="PS51075">
    <property type="entry name" value="MH1"/>
    <property type="match status" value="1"/>
</dbReference>
<dbReference type="Gene3D" id="2.60.200.10">
    <property type="match status" value="1"/>
</dbReference>
<dbReference type="InterPro" id="IPR008984">
    <property type="entry name" value="SMAD_FHA_dom_sf"/>
</dbReference>
<evidence type="ECO:0000256" key="7">
    <source>
        <dbReference type="ARBA" id="ARBA00022833"/>
    </source>
</evidence>
<comment type="subunit">
    <text evidence="14">Homodimer. Interacts with MMUT (the apoenzyme form); the interaction is GTP dependent.</text>
</comment>
<dbReference type="InterPro" id="IPR017855">
    <property type="entry name" value="SMAD-like_dom_sf"/>
</dbReference>
<evidence type="ECO:0000313" key="19">
    <source>
        <dbReference type="Proteomes" id="UP000438429"/>
    </source>
</evidence>
<dbReference type="SUPFAM" id="SSF52540">
    <property type="entry name" value="P-loop containing nucleoside triphosphate hydrolases"/>
    <property type="match status" value="1"/>
</dbReference>
<evidence type="ECO:0000256" key="13">
    <source>
        <dbReference type="ARBA" id="ARBA00056794"/>
    </source>
</evidence>
<dbReference type="EMBL" id="VEVO01000009">
    <property type="protein sequence ID" value="KAF0037267.1"/>
    <property type="molecule type" value="Genomic_DNA"/>
</dbReference>
<evidence type="ECO:0000256" key="1">
    <source>
        <dbReference type="ARBA" id="ARBA00004123"/>
    </source>
</evidence>
<evidence type="ECO:0000256" key="9">
    <source>
        <dbReference type="ARBA" id="ARBA00023134"/>
    </source>
</evidence>
<dbReference type="CDD" id="cd10490">
    <property type="entry name" value="MH1_SMAD_1_5_9"/>
    <property type="match status" value="1"/>
</dbReference>
<evidence type="ECO:0000256" key="12">
    <source>
        <dbReference type="ARBA" id="ARBA00048548"/>
    </source>
</evidence>
<keyword evidence="10" id="KW-0804">Transcription</keyword>
<dbReference type="Gene3D" id="1.20.5.170">
    <property type="match status" value="1"/>
</dbReference>
<dbReference type="CDD" id="cd03114">
    <property type="entry name" value="MMAA-like"/>
    <property type="match status" value="1"/>
</dbReference>
<comment type="similarity">
    <text evidence="2">Belongs to the dwarfin/SMAD family.</text>
</comment>
<keyword evidence="4" id="KW-0479">Metal-binding</keyword>
<dbReference type="GO" id="GO:0005737">
    <property type="term" value="C:cytoplasm"/>
    <property type="evidence" value="ECO:0007669"/>
    <property type="project" value="TreeGrafter"/>
</dbReference>
<dbReference type="FunFam" id="3.90.520.10:FF:000001">
    <property type="entry name" value="Mothers against decapentaplegic homolog"/>
    <property type="match status" value="1"/>
</dbReference>
<dbReference type="Pfam" id="PF03165">
    <property type="entry name" value="MH1"/>
    <property type="match status" value="1"/>
</dbReference>
<dbReference type="SMART" id="SM00523">
    <property type="entry name" value="DWA"/>
    <property type="match status" value="1"/>
</dbReference>
<keyword evidence="6" id="KW-0378">Hydrolase</keyword>
<dbReference type="NCBIfam" id="TIGR00750">
    <property type="entry name" value="lao"/>
    <property type="match status" value="1"/>
</dbReference>
<evidence type="ECO:0000313" key="18">
    <source>
        <dbReference type="EMBL" id="KAF0037267.1"/>
    </source>
</evidence>
<proteinExistence type="inferred from homology"/>
<dbReference type="InterPro" id="IPR013019">
    <property type="entry name" value="MAD_homology_MH1"/>
</dbReference>
<dbReference type="SUPFAM" id="SSF49879">
    <property type="entry name" value="SMAD/FHA domain"/>
    <property type="match status" value="1"/>
</dbReference>
<evidence type="ECO:0000256" key="4">
    <source>
        <dbReference type="ARBA" id="ARBA00022723"/>
    </source>
</evidence>
<dbReference type="NCBIfam" id="NF006958">
    <property type="entry name" value="PRK09435.1"/>
    <property type="match status" value="1"/>
</dbReference>
<comment type="caution">
    <text evidence="18">The sequence shown here is derived from an EMBL/GenBank/DDBJ whole genome shotgun (WGS) entry which is preliminary data.</text>
</comment>
<evidence type="ECO:0000259" key="16">
    <source>
        <dbReference type="PROSITE" id="PS51075"/>
    </source>
</evidence>
<dbReference type="GO" id="GO:0046872">
    <property type="term" value="F:metal ion binding"/>
    <property type="evidence" value="ECO:0007669"/>
    <property type="project" value="UniProtKB-KW"/>
</dbReference>
<keyword evidence="8" id="KW-0805">Transcription regulation</keyword>
<dbReference type="PROSITE" id="PS51076">
    <property type="entry name" value="MH2"/>
    <property type="match status" value="1"/>
</dbReference>
<dbReference type="GO" id="GO:0005634">
    <property type="term" value="C:nucleus"/>
    <property type="evidence" value="ECO:0007669"/>
    <property type="project" value="UniProtKB-SubCell"/>
</dbReference>
<dbReference type="GO" id="GO:0003924">
    <property type="term" value="F:GTPase activity"/>
    <property type="evidence" value="ECO:0007669"/>
    <property type="project" value="InterPro"/>
</dbReference>
<keyword evidence="7" id="KW-0862">Zinc</keyword>